<dbReference type="PANTHER" id="PTHR43479:SF11">
    <property type="entry name" value="ACREF_ENVCD OPERON REPRESSOR-RELATED"/>
    <property type="match status" value="1"/>
</dbReference>
<organism evidence="4 5">
    <name type="scientific">Nocardia goodfellowii</name>
    <dbReference type="NCBI Taxonomy" id="882446"/>
    <lineage>
        <taxon>Bacteria</taxon>
        <taxon>Bacillati</taxon>
        <taxon>Actinomycetota</taxon>
        <taxon>Actinomycetes</taxon>
        <taxon>Mycobacteriales</taxon>
        <taxon>Nocardiaceae</taxon>
        <taxon>Nocardia</taxon>
    </lineage>
</organism>
<dbReference type="EMBL" id="JAGGMR010000001">
    <property type="protein sequence ID" value="MBP2188145.1"/>
    <property type="molecule type" value="Genomic_DNA"/>
</dbReference>
<evidence type="ECO:0000259" key="3">
    <source>
        <dbReference type="PROSITE" id="PS50977"/>
    </source>
</evidence>
<proteinExistence type="predicted"/>
<dbReference type="PANTHER" id="PTHR43479">
    <property type="entry name" value="ACREF/ENVCD OPERON REPRESSOR-RELATED"/>
    <property type="match status" value="1"/>
</dbReference>
<keyword evidence="5" id="KW-1185">Reference proteome</keyword>
<dbReference type="PROSITE" id="PS50977">
    <property type="entry name" value="HTH_TETR_2"/>
    <property type="match status" value="1"/>
</dbReference>
<dbReference type="InterPro" id="IPR050624">
    <property type="entry name" value="HTH-type_Tx_Regulator"/>
</dbReference>
<keyword evidence="1 2" id="KW-0238">DNA-binding</keyword>
<evidence type="ECO:0000313" key="5">
    <source>
        <dbReference type="Proteomes" id="UP001519325"/>
    </source>
</evidence>
<dbReference type="Pfam" id="PF00440">
    <property type="entry name" value="TetR_N"/>
    <property type="match status" value="1"/>
</dbReference>
<protein>
    <submittedName>
        <fullName evidence="4">AcrR family transcriptional regulator</fullName>
    </submittedName>
</protein>
<dbReference type="SUPFAM" id="SSF46689">
    <property type="entry name" value="Homeodomain-like"/>
    <property type="match status" value="1"/>
</dbReference>
<evidence type="ECO:0000256" key="2">
    <source>
        <dbReference type="PROSITE-ProRule" id="PRU00335"/>
    </source>
</evidence>
<dbReference type="Proteomes" id="UP001519325">
    <property type="component" value="Unassembled WGS sequence"/>
</dbReference>
<feature type="domain" description="HTH tetR-type" evidence="3">
    <location>
        <begin position="1"/>
        <end position="42"/>
    </location>
</feature>
<accession>A0ABS4Q8X2</accession>
<evidence type="ECO:0000313" key="4">
    <source>
        <dbReference type="EMBL" id="MBP2188145.1"/>
    </source>
</evidence>
<reference evidence="4 5" key="1">
    <citation type="submission" date="2021-03" db="EMBL/GenBank/DDBJ databases">
        <title>Sequencing the genomes of 1000 actinobacteria strains.</title>
        <authorList>
            <person name="Klenk H.-P."/>
        </authorList>
    </citation>
    <scope>NUCLEOTIDE SEQUENCE [LARGE SCALE GENOMIC DNA]</scope>
    <source>
        <strain evidence="4 5">DSM 45516</strain>
    </source>
</reference>
<evidence type="ECO:0000256" key="1">
    <source>
        <dbReference type="ARBA" id="ARBA00023125"/>
    </source>
</evidence>
<feature type="DNA-binding region" description="H-T-H motif" evidence="2">
    <location>
        <begin position="5"/>
        <end position="24"/>
    </location>
</feature>
<name>A0ABS4Q8X2_9NOCA</name>
<comment type="caution">
    <text evidence="4">The sequence shown here is derived from an EMBL/GenBank/DDBJ whole genome shotgun (WGS) entry which is preliminary data.</text>
</comment>
<dbReference type="Gene3D" id="1.10.357.10">
    <property type="entry name" value="Tetracycline Repressor, domain 2"/>
    <property type="match status" value="1"/>
</dbReference>
<dbReference type="InterPro" id="IPR009057">
    <property type="entry name" value="Homeodomain-like_sf"/>
</dbReference>
<gene>
    <name evidence="4" type="ORF">BJ987_001046</name>
</gene>
<sequence length="177" mass="19336">MANTSTNRIAEHAGMSIGTLYRYFADKEEILEQLRLRLLAELEEDFTTAVLTGMSLDVRESFNRSLHGIVGTLTKHRALVRALSAGATLDGLGFGELERRLLVLTRAYLLHILGPLPDDELDIKAYVMVSVGLATSLRIGIDAPAHLDRSKLIDEAAVMVAGWLSANSEPRDPLPGN</sequence>
<dbReference type="InterPro" id="IPR001647">
    <property type="entry name" value="HTH_TetR"/>
</dbReference>